<comment type="caution">
    <text evidence="2">The sequence shown here is derived from an EMBL/GenBank/DDBJ whole genome shotgun (WGS) entry which is preliminary data.</text>
</comment>
<proteinExistence type="predicted"/>
<dbReference type="Proteomes" id="UP000292282">
    <property type="component" value="Unassembled WGS sequence"/>
</dbReference>
<keyword evidence="1" id="KW-0472">Membrane</keyword>
<keyword evidence="1" id="KW-0812">Transmembrane</keyword>
<evidence type="ECO:0000313" key="2">
    <source>
        <dbReference type="EMBL" id="TBU13347.1"/>
    </source>
</evidence>
<protein>
    <recommendedName>
        <fullName evidence="4">Transmembrane protein</fullName>
    </recommendedName>
</protein>
<organism evidence="2 3">
    <name type="scientific">Hamiltosporidium tvaerminnensis</name>
    <dbReference type="NCBI Taxonomy" id="1176355"/>
    <lineage>
        <taxon>Eukaryota</taxon>
        <taxon>Fungi</taxon>
        <taxon>Fungi incertae sedis</taxon>
        <taxon>Microsporidia</taxon>
        <taxon>Dubosqiidae</taxon>
        <taxon>Hamiltosporidium</taxon>
    </lineage>
</organism>
<gene>
    <name evidence="2" type="ORF">CWI38_0460p0040</name>
</gene>
<reference evidence="2 3" key="1">
    <citation type="submission" date="2017-12" db="EMBL/GenBank/DDBJ databases">
        <authorList>
            <person name="Pombert J.-F."/>
            <person name="Haag K.L."/>
            <person name="Ebert D."/>
        </authorList>
    </citation>
    <scope>NUCLEOTIDE SEQUENCE [LARGE SCALE GENOMIC DNA]</scope>
    <source>
        <strain evidence="2">IL-G-3</strain>
    </source>
</reference>
<accession>A0A4Q9LYH2</accession>
<sequence>MLQLLFLHSKIIFRYRSDCIILALFYFCTLLAQTSVILIFQVSDTRVDSTETNFMLNKITSEKEIMNKIEQTNIRTKTNENFVSKKKFINQMTFVINNMEKYFLMFQEFKKLQSNSQKEIIFILNSIKYSEFVNFDYYIKTYYLPPENFCFDHFHSMLYILNYFKVEFDLNCKNIIRNLLFNLNYIINTFENFLNEIKIKFIIEDYFSFKLFNLVFEEYCFLILNEKNYYMIFFMT</sequence>
<keyword evidence="3" id="KW-1185">Reference proteome</keyword>
<evidence type="ECO:0008006" key="4">
    <source>
        <dbReference type="Google" id="ProtNLM"/>
    </source>
</evidence>
<evidence type="ECO:0000313" key="3">
    <source>
        <dbReference type="Proteomes" id="UP000292282"/>
    </source>
</evidence>
<dbReference type="VEuPathDB" id="MicrosporidiaDB:CWI38_0460p0040"/>
<dbReference type="AlphaFoldDB" id="A0A4Q9LYH2"/>
<feature type="transmembrane region" description="Helical" evidence="1">
    <location>
        <begin position="20"/>
        <end position="40"/>
    </location>
</feature>
<keyword evidence="1" id="KW-1133">Transmembrane helix</keyword>
<evidence type="ECO:0000256" key="1">
    <source>
        <dbReference type="SAM" id="Phobius"/>
    </source>
</evidence>
<dbReference type="EMBL" id="PITK01000460">
    <property type="protein sequence ID" value="TBU13347.1"/>
    <property type="molecule type" value="Genomic_DNA"/>
</dbReference>
<name>A0A4Q9LYH2_9MICR</name>